<feature type="region of interest" description="Disordered" evidence="1">
    <location>
        <begin position="1"/>
        <end position="94"/>
    </location>
</feature>
<organism evidence="2 3">
    <name type="scientific">Massariosphaeria phaeospora</name>
    <dbReference type="NCBI Taxonomy" id="100035"/>
    <lineage>
        <taxon>Eukaryota</taxon>
        <taxon>Fungi</taxon>
        <taxon>Dikarya</taxon>
        <taxon>Ascomycota</taxon>
        <taxon>Pezizomycotina</taxon>
        <taxon>Dothideomycetes</taxon>
        <taxon>Pleosporomycetidae</taxon>
        <taxon>Pleosporales</taxon>
        <taxon>Pleosporales incertae sedis</taxon>
        <taxon>Massariosphaeria</taxon>
    </lineage>
</organism>
<name>A0A7C8MH00_9PLEO</name>
<evidence type="ECO:0000256" key="1">
    <source>
        <dbReference type="SAM" id="MobiDB-lite"/>
    </source>
</evidence>
<sequence>MPSSKGKPTDPKLREEVKEDVKKETNKDGSGKGKWSAWKATKMSKEYENRGGSYENEAGSKNEPKKGAPKKSSGKKKAEEAKGDTGSTPKSKGK</sequence>
<dbReference type="Proteomes" id="UP000481861">
    <property type="component" value="Unassembled WGS sequence"/>
</dbReference>
<proteinExistence type="predicted"/>
<keyword evidence="3" id="KW-1185">Reference proteome</keyword>
<dbReference type="EMBL" id="JAADJZ010000008">
    <property type="protein sequence ID" value="KAF2873042.1"/>
    <property type="molecule type" value="Genomic_DNA"/>
</dbReference>
<feature type="compositionally biased region" description="Basic and acidic residues" evidence="1">
    <location>
        <begin position="7"/>
        <end position="31"/>
    </location>
</feature>
<feature type="compositionally biased region" description="Polar residues" evidence="1">
    <location>
        <begin position="85"/>
        <end position="94"/>
    </location>
</feature>
<gene>
    <name evidence="2" type="ORF">BDV95DRAFT_449919</name>
</gene>
<feature type="non-terminal residue" evidence="2">
    <location>
        <position position="94"/>
    </location>
</feature>
<evidence type="ECO:0008006" key="4">
    <source>
        <dbReference type="Google" id="ProtNLM"/>
    </source>
</evidence>
<protein>
    <recommendedName>
        <fullName evidence="4">Hypervirulence associated protein TUDOR domain-containing protein</fullName>
    </recommendedName>
</protein>
<evidence type="ECO:0000313" key="2">
    <source>
        <dbReference type="EMBL" id="KAF2873042.1"/>
    </source>
</evidence>
<dbReference type="AlphaFoldDB" id="A0A7C8MH00"/>
<evidence type="ECO:0000313" key="3">
    <source>
        <dbReference type="Proteomes" id="UP000481861"/>
    </source>
</evidence>
<reference evidence="2 3" key="1">
    <citation type="submission" date="2020-01" db="EMBL/GenBank/DDBJ databases">
        <authorList>
            <consortium name="DOE Joint Genome Institute"/>
            <person name="Haridas S."/>
            <person name="Albert R."/>
            <person name="Binder M."/>
            <person name="Bloem J."/>
            <person name="Labutti K."/>
            <person name="Salamov A."/>
            <person name="Andreopoulos B."/>
            <person name="Baker S.E."/>
            <person name="Barry K."/>
            <person name="Bills G."/>
            <person name="Bluhm B.H."/>
            <person name="Cannon C."/>
            <person name="Castanera R."/>
            <person name="Culley D.E."/>
            <person name="Daum C."/>
            <person name="Ezra D."/>
            <person name="Gonzalez J.B."/>
            <person name="Henrissat B."/>
            <person name="Kuo A."/>
            <person name="Liang C."/>
            <person name="Lipzen A."/>
            <person name="Lutzoni F."/>
            <person name="Magnuson J."/>
            <person name="Mondo S."/>
            <person name="Nolan M."/>
            <person name="Ohm R."/>
            <person name="Pangilinan J."/>
            <person name="Park H.-J.H."/>
            <person name="Ramirez L."/>
            <person name="Alfaro M."/>
            <person name="Sun H."/>
            <person name="Tritt A."/>
            <person name="Yoshinaga Y."/>
            <person name="Zwiers L.-H.L."/>
            <person name="Turgeon B.G."/>
            <person name="Goodwin S.B."/>
            <person name="Spatafora J.W."/>
            <person name="Crous P.W."/>
            <person name="Grigoriev I.V."/>
        </authorList>
    </citation>
    <scope>NUCLEOTIDE SEQUENCE [LARGE SCALE GENOMIC DNA]</scope>
    <source>
        <strain evidence="2 3">CBS 611.86</strain>
    </source>
</reference>
<accession>A0A7C8MH00</accession>
<dbReference type="OrthoDB" id="3360421at2759"/>
<comment type="caution">
    <text evidence="2">The sequence shown here is derived from an EMBL/GenBank/DDBJ whole genome shotgun (WGS) entry which is preliminary data.</text>
</comment>